<feature type="transmembrane region" description="Helical" evidence="1">
    <location>
        <begin position="289"/>
        <end position="308"/>
    </location>
</feature>
<sequence>MSPRRIALVVLATAGLLGFAITLLNGEVDSGPTGLDLVGPVGAFLMGGFATGCAAAAAKAAGRGQRLAWTAIAVDFGGWSVSAAIWWYVAAGGSIPISEESVSELGYVVLPVFALGAALLVPGRDDSNFGLQLALDGVLVAASLSVALGSVALGSGSAVDFPSVLLSVITALYLGLVVMAVIVTHKAEPDRRLSPLLLAAGFAAIAVAGANRIFMTGRPQTPRTLVELGWVVGIYLLALSALASRPGPDLETGDTRAWARMSILLPYLPLLVAVFIGGAHFWPDDRSEALVYAAGMVVVATVLTRHMLALNRKQRLLEAMTDAALRDAVTGLANRRLLDERLAHAAQLHQRLAVPLSILSIRVDDFKVVNDTLGYAASDALLRGVGARIQGSVRAGDTVARMGGDEFAILVEDRPEVAAQVATRIARAFDSALEIGDNRVYIHLSIGVATAQPDDDASFTAADLLNQAEAARSRAEQTSATDVQTFMPERDAHLGRRQTFRDGVARLQLLWDLRRAIDDRLLTLVYQPQFGMLNGAVCGAEALLRWEHPTLGTLEPREFLPLVREHGLMDAVTDLVLSRAVADGAAWHAAGTEIPVAVNLWARSLDEDTLPDRILTVLDEHGMSASLLTVEITEELMVADFVKGRAVLNRLREAGIRVSIDDFGSGYSTLTYLRELPIDEVKLDRQLIAPILYDQRAATIARSVIELAEEFDIASVAEGIENEETARWLRRFGCDVVQGNYYCGPLPAGEIPQVPSVLARRAR</sequence>
<feature type="transmembrane region" description="Helical" evidence="1">
    <location>
        <begin position="42"/>
        <end position="60"/>
    </location>
</feature>
<dbReference type="CDD" id="cd01949">
    <property type="entry name" value="GGDEF"/>
    <property type="match status" value="1"/>
</dbReference>
<dbReference type="NCBIfam" id="TIGR00254">
    <property type="entry name" value="GGDEF"/>
    <property type="match status" value="1"/>
</dbReference>
<feature type="transmembrane region" description="Helical" evidence="1">
    <location>
        <begin position="264"/>
        <end position="283"/>
    </location>
</feature>
<dbReference type="InterPro" id="IPR001633">
    <property type="entry name" value="EAL_dom"/>
</dbReference>
<feature type="transmembrane region" description="Helical" evidence="1">
    <location>
        <begin position="67"/>
        <end position="89"/>
    </location>
</feature>
<dbReference type="InterPro" id="IPR043128">
    <property type="entry name" value="Rev_trsase/Diguanyl_cyclase"/>
</dbReference>
<keyword evidence="1" id="KW-0472">Membrane</keyword>
<keyword evidence="1" id="KW-1133">Transmembrane helix</keyword>
<feature type="domain" description="EAL" evidence="2">
    <location>
        <begin position="506"/>
        <end position="759"/>
    </location>
</feature>
<feature type="transmembrane region" description="Helical" evidence="1">
    <location>
        <begin position="164"/>
        <end position="184"/>
    </location>
</feature>
<feature type="transmembrane region" description="Helical" evidence="1">
    <location>
        <begin position="101"/>
        <end position="121"/>
    </location>
</feature>
<evidence type="ECO:0000256" key="1">
    <source>
        <dbReference type="SAM" id="Phobius"/>
    </source>
</evidence>
<proteinExistence type="predicted"/>
<organism evidence="4 5">
    <name type="scientific">Candidatus Mycobacterium wuenschmannii</name>
    <dbReference type="NCBI Taxonomy" id="3027808"/>
    <lineage>
        <taxon>Bacteria</taxon>
        <taxon>Bacillati</taxon>
        <taxon>Actinomycetota</taxon>
        <taxon>Actinomycetes</taxon>
        <taxon>Mycobacteriales</taxon>
        <taxon>Mycobacteriaceae</taxon>
        <taxon>Mycobacterium</taxon>
    </lineage>
</organism>
<dbReference type="SMART" id="SM00267">
    <property type="entry name" value="GGDEF"/>
    <property type="match status" value="1"/>
</dbReference>
<dbReference type="EC" id="3.1.4.52" evidence="4"/>
<dbReference type="GO" id="GO:0052621">
    <property type="term" value="F:diguanylate cyclase activity"/>
    <property type="evidence" value="ECO:0007669"/>
    <property type="project" value="UniProtKB-EC"/>
</dbReference>
<dbReference type="InterPro" id="IPR035919">
    <property type="entry name" value="EAL_sf"/>
</dbReference>
<dbReference type="InterPro" id="IPR000160">
    <property type="entry name" value="GGDEF_dom"/>
</dbReference>
<dbReference type="Gene3D" id="3.30.70.270">
    <property type="match status" value="1"/>
</dbReference>
<evidence type="ECO:0000313" key="5">
    <source>
        <dbReference type="Proteomes" id="UP001236585"/>
    </source>
</evidence>
<accession>A0ABY8VZX0</accession>
<dbReference type="Pfam" id="PF00990">
    <property type="entry name" value="GGDEF"/>
    <property type="match status" value="1"/>
</dbReference>
<evidence type="ECO:0000259" key="2">
    <source>
        <dbReference type="PROSITE" id="PS50883"/>
    </source>
</evidence>
<feature type="transmembrane region" description="Helical" evidence="1">
    <location>
        <begin position="226"/>
        <end position="243"/>
    </location>
</feature>
<dbReference type="EC" id="2.7.7.65" evidence="4"/>
<dbReference type="PROSITE" id="PS50883">
    <property type="entry name" value="EAL"/>
    <property type="match status" value="1"/>
</dbReference>
<dbReference type="SUPFAM" id="SSF55073">
    <property type="entry name" value="Nucleotide cyclase"/>
    <property type="match status" value="1"/>
</dbReference>
<evidence type="ECO:0000259" key="3">
    <source>
        <dbReference type="PROSITE" id="PS50887"/>
    </source>
</evidence>
<feature type="transmembrane region" description="Helical" evidence="1">
    <location>
        <begin position="133"/>
        <end position="152"/>
    </location>
</feature>
<dbReference type="SMART" id="SM00052">
    <property type="entry name" value="EAL"/>
    <property type="match status" value="1"/>
</dbReference>
<feature type="domain" description="GGDEF" evidence="3">
    <location>
        <begin position="354"/>
        <end position="488"/>
    </location>
</feature>
<dbReference type="GO" id="GO:0071111">
    <property type="term" value="F:cyclic-guanylate-specific phosphodiesterase activity"/>
    <property type="evidence" value="ECO:0007669"/>
    <property type="project" value="UniProtKB-EC"/>
</dbReference>
<keyword evidence="4" id="KW-0808">Transferase</keyword>
<keyword evidence="4" id="KW-0378">Hydrolase</keyword>
<reference evidence="4 5" key="1">
    <citation type="journal article" date="2023" name="Microbiol. Resour. Announc.">
        <title>Complete Genome Sequence of Mycobacterium wuenschmanii, a novel Nontuberculous Mycobacterium Isolated from a captive population of Amazon Milk Frogs.</title>
        <authorList>
            <person name="Hicks J."/>
            <person name="Zeineldin M."/>
            <person name="Ward H."/>
            <person name="Wuenschmann A."/>
            <person name="Camp P."/>
            <person name="Farrell D."/>
            <person name="Lehman K."/>
            <person name="Thacker T."/>
            <person name="Cuthbert E."/>
        </authorList>
    </citation>
    <scope>NUCLEOTIDE SEQUENCE [LARGE SCALE GENOMIC DNA]</scope>
    <source>
        <strain evidence="4 5">Wuenschmanii</strain>
    </source>
</reference>
<dbReference type="Gene3D" id="3.20.20.450">
    <property type="entry name" value="EAL domain"/>
    <property type="match status" value="1"/>
</dbReference>
<keyword evidence="4" id="KW-0548">Nucleotidyltransferase</keyword>
<dbReference type="Pfam" id="PF00563">
    <property type="entry name" value="EAL"/>
    <property type="match status" value="1"/>
</dbReference>
<dbReference type="SUPFAM" id="SSF141868">
    <property type="entry name" value="EAL domain-like"/>
    <property type="match status" value="1"/>
</dbReference>
<dbReference type="PANTHER" id="PTHR44757">
    <property type="entry name" value="DIGUANYLATE CYCLASE DGCP"/>
    <property type="match status" value="1"/>
</dbReference>
<dbReference type="PANTHER" id="PTHR44757:SF2">
    <property type="entry name" value="BIOFILM ARCHITECTURE MAINTENANCE PROTEIN MBAA"/>
    <property type="match status" value="1"/>
</dbReference>
<dbReference type="CDD" id="cd01948">
    <property type="entry name" value="EAL"/>
    <property type="match status" value="1"/>
</dbReference>
<name>A0ABY8VZX0_9MYCO</name>
<protein>
    <submittedName>
        <fullName evidence="4">Bifunctional diguanylate cyclase/phosphodiesterase</fullName>
        <ecNumber evidence="4">2.7.7.65</ecNumber>
        <ecNumber evidence="4">3.1.4.52</ecNumber>
    </submittedName>
</protein>
<keyword evidence="1" id="KW-0812">Transmembrane</keyword>
<dbReference type="InterPro" id="IPR052155">
    <property type="entry name" value="Biofilm_reg_signaling"/>
</dbReference>
<dbReference type="Proteomes" id="UP001236585">
    <property type="component" value="Chromosome"/>
</dbReference>
<dbReference type="RefSeq" id="WP_285189261.1">
    <property type="nucleotide sequence ID" value="NZ_CP126981.1"/>
</dbReference>
<dbReference type="InterPro" id="IPR029787">
    <property type="entry name" value="Nucleotide_cyclase"/>
</dbReference>
<keyword evidence="5" id="KW-1185">Reference proteome</keyword>
<feature type="transmembrane region" description="Helical" evidence="1">
    <location>
        <begin position="196"/>
        <end position="214"/>
    </location>
</feature>
<evidence type="ECO:0000313" key="4">
    <source>
        <dbReference type="EMBL" id="WIM88846.1"/>
    </source>
</evidence>
<dbReference type="PROSITE" id="PS50887">
    <property type="entry name" value="GGDEF"/>
    <property type="match status" value="1"/>
</dbReference>
<dbReference type="EMBL" id="CP126981">
    <property type="protein sequence ID" value="WIM88846.1"/>
    <property type="molecule type" value="Genomic_DNA"/>
</dbReference>
<gene>
    <name evidence="4" type="ORF">PT015_05015</name>
</gene>